<evidence type="ECO:0000313" key="6">
    <source>
        <dbReference type="EMBL" id="TKI06147.1"/>
    </source>
</evidence>
<evidence type="ECO:0000313" key="7">
    <source>
        <dbReference type="Proteomes" id="UP000305202"/>
    </source>
</evidence>
<proteinExistence type="predicted"/>
<dbReference type="InterPro" id="IPR009057">
    <property type="entry name" value="Homeodomain-like_sf"/>
</dbReference>
<dbReference type="PANTHER" id="PTHR47506">
    <property type="entry name" value="TRANSCRIPTIONAL REGULATORY PROTEIN"/>
    <property type="match status" value="1"/>
</dbReference>
<dbReference type="PANTHER" id="PTHR47506:SF1">
    <property type="entry name" value="HTH-TYPE TRANSCRIPTIONAL REGULATOR YJDC"/>
    <property type="match status" value="1"/>
</dbReference>
<feature type="DNA-binding region" description="H-T-H motif" evidence="4">
    <location>
        <begin position="42"/>
        <end position="61"/>
    </location>
</feature>
<gene>
    <name evidence="6" type="ORF">FCN80_11575</name>
</gene>
<evidence type="ECO:0000256" key="3">
    <source>
        <dbReference type="ARBA" id="ARBA00023163"/>
    </source>
</evidence>
<feature type="domain" description="HTH tetR-type" evidence="5">
    <location>
        <begin position="19"/>
        <end position="79"/>
    </location>
</feature>
<keyword evidence="7" id="KW-1185">Reference proteome</keyword>
<dbReference type="Gene3D" id="1.10.10.60">
    <property type="entry name" value="Homeodomain-like"/>
    <property type="match status" value="1"/>
</dbReference>
<dbReference type="PRINTS" id="PR00455">
    <property type="entry name" value="HTHTETR"/>
</dbReference>
<evidence type="ECO:0000256" key="1">
    <source>
        <dbReference type="ARBA" id="ARBA00023015"/>
    </source>
</evidence>
<dbReference type="Proteomes" id="UP000305202">
    <property type="component" value="Unassembled WGS sequence"/>
</dbReference>
<dbReference type="Gene3D" id="1.10.357.10">
    <property type="entry name" value="Tetracycline Repressor, domain 2"/>
    <property type="match status" value="1"/>
</dbReference>
<protein>
    <submittedName>
        <fullName evidence="6">TetR/AcrR family transcriptional regulator</fullName>
    </submittedName>
</protein>
<dbReference type="Pfam" id="PF16925">
    <property type="entry name" value="TetR_C_13"/>
    <property type="match status" value="1"/>
</dbReference>
<evidence type="ECO:0000259" key="5">
    <source>
        <dbReference type="PROSITE" id="PS50977"/>
    </source>
</evidence>
<organism evidence="6 7">
    <name type="scientific">Martelella alba</name>
    <dbReference type="NCBI Taxonomy" id="2590451"/>
    <lineage>
        <taxon>Bacteria</taxon>
        <taxon>Pseudomonadati</taxon>
        <taxon>Pseudomonadota</taxon>
        <taxon>Alphaproteobacteria</taxon>
        <taxon>Hyphomicrobiales</taxon>
        <taxon>Aurantimonadaceae</taxon>
        <taxon>Martelella</taxon>
    </lineage>
</organism>
<keyword evidence="2 4" id="KW-0238">DNA-binding</keyword>
<reference evidence="6 7" key="1">
    <citation type="submission" date="2019-04" db="EMBL/GenBank/DDBJ databases">
        <authorList>
            <person name="Li M."/>
            <person name="Gao C."/>
        </authorList>
    </citation>
    <scope>NUCLEOTIDE SEQUENCE [LARGE SCALE GENOMIC DNA]</scope>
    <source>
        <strain evidence="6 7">BGMRC 2031</strain>
    </source>
</reference>
<dbReference type="InterPro" id="IPR036271">
    <property type="entry name" value="Tet_transcr_reg_TetR-rel_C_sf"/>
</dbReference>
<keyword evidence="3" id="KW-0804">Transcription</keyword>
<keyword evidence="1" id="KW-0805">Transcription regulation</keyword>
<dbReference type="PROSITE" id="PS50977">
    <property type="entry name" value="HTH_TETR_2"/>
    <property type="match status" value="1"/>
</dbReference>
<dbReference type="SUPFAM" id="SSF46689">
    <property type="entry name" value="Homeodomain-like"/>
    <property type="match status" value="1"/>
</dbReference>
<dbReference type="Pfam" id="PF00440">
    <property type="entry name" value="TetR_N"/>
    <property type="match status" value="1"/>
</dbReference>
<evidence type="ECO:0000256" key="2">
    <source>
        <dbReference type="ARBA" id="ARBA00023125"/>
    </source>
</evidence>
<dbReference type="EMBL" id="SZPQ01000015">
    <property type="protein sequence ID" value="TKI06147.1"/>
    <property type="molecule type" value="Genomic_DNA"/>
</dbReference>
<sequence length="224" mass="24634">MNPEQVTACLKKGRGRPKQFDRDIALDKALDLFWRHGYEATSMSDLVEATGAKAPTLYAEFGNKEGLFKAAVDRYVARFAEKGKALLNRPGSTVHEAIECFFRAAAHTFTDKSLPSGCFIICTSAALSASSEEVARMLKCRHHLQENTLREFLLARQSQGEIDARLPVAALAKYLACTLQGMSVQARDGASRQELDTIVSALMSVWPALTHLSAEQLRQETAEA</sequence>
<dbReference type="RefSeq" id="WP_136990314.1">
    <property type="nucleotide sequence ID" value="NZ_SZPQ01000015.1"/>
</dbReference>
<comment type="caution">
    <text evidence="6">The sequence shown here is derived from an EMBL/GenBank/DDBJ whole genome shotgun (WGS) entry which is preliminary data.</text>
</comment>
<dbReference type="InterPro" id="IPR011075">
    <property type="entry name" value="TetR_C"/>
</dbReference>
<dbReference type="SUPFAM" id="SSF48498">
    <property type="entry name" value="Tetracyclin repressor-like, C-terminal domain"/>
    <property type="match status" value="1"/>
</dbReference>
<accession>A0ABY2SMJ1</accession>
<dbReference type="InterPro" id="IPR001647">
    <property type="entry name" value="HTH_TetR"/>
</dbReference>
<evidence type="ECO:0000256" key="4">
    <source>
        <dbReference type="PROSITE-ProRule" id="PRU00335"/>
    </source>
</evidence>
<name>A0ABY2SMJ1_9HYPH</name>